<dbReference type="InterPro" id="IPR013783">
    <property type="entry name" value="Ig-like_fold"/>
</dbReference>
<evidence type="ECO:0000256" key="1">
    <source>
        <dbReference type="ARBA" id="ARBA00022729"/>
    </source>
</evidence>
<dbReference type="SMART" id="SM00409">
    <property type="entry name" value="IG"/>
    <property type="match status" value="1"/>
</dbReference>
<evidence type="ECO:0000256" key="3">
    <source>
        <dbReference type="ARBA" id="ARBA00023319"/>
    </source>
</evidence>
<proteinExistence type="predicted"/>
<reference evidence="5 6" key="1">
    <citation type="submission" date="2019-09" db="EMBL/GenBank/DDBJ databases">
        <title>Bird 10,000 Genomes (B10K) Project - Family phase.</title>
        <authorList>
            <person name="Zhang G."/>
        </authorList>
    </citation>
    <scope>NUCLEOTIDE SEQUENCE [LARGE SCALE GENOMIC DNA]</scope>
    <source>
        <strain evidence="5">B10K-DU-001-39</strain>
        <tissue evidence="5">Muscle</tissue>
    </source>
</reference>
<name>A0A7L0WY15_ALELA</name>
<keyword evidence="2" id="KW-1015">Disulfide bond</keyword>
<dbReference type="InterPro" id="IPR050412">
    <property type="entry name" value="Ig-like_Receptors_ImmuneReg"/>
</dbReference>
<dbReference type="Gene3D" id="2.60.40.10">
    <property type="entry name" value="Immunoglobulins"/>
    <property type="match status" value="1"/>
</dbReference>
<feature type="non-terminal residue" evidence="5">
    <location>
        <position position="112"/>
    </location>
</feature>
<dbReference type="Pfam" id="PF13927">
    <property type="entry name" value="Ig_3"/>
    <property type="match status" value="1"/>
</dbReference>
<dbReference type="PANTHER" id="PTHR11738:SF186">
    <property type="entry name" value="OSTEOCLAST-ASSOCIATED IMMUNOGLOBULIN-LIKE RECEPTOR"/>
    <property type="match status" value="1"/>
</dbReference>
<dbReference type="Proteomes" id="UP000562322">
    <property type="component" value="Unassembled WGS sequence"/>
</dbReference>
<accession>A0A7L0WY15</accession>
<feature type="domain" description="Immunoglobulin" evidence="4">
    <location>
        <begin position="22"/>
        <end position="106"/>
    </location>
</feature>
<sequence length="112" mass="12249">QSDPVELVVTDHSLATPGIFLSSEGHVETGTNVTIRCWCNCVATFSLHKDGRSSPIQHQDTNFGDKTFILFGVTPKDTGTYRCSYRPNDRPYLSSPLGDKVTLEVTPLPAPP</sequence>
<dbReference type="PANTHER" id="PTHR11738">
    <property type="entry name" value="MHC CLASS I NK CELL RECEPTOR"/>
    <property type="match status" value="1"/>
</dbReference>
<evidence type="ECO:0000256" key="2">
    <source>
        <dbReference type="ARBA" id="ARBA00023157"/>
    </source>
</evidence>
<evidence type="ECO:0000313" key="5">
    <source>
        <dbReference type="EMBL" id="NXL96100.1"/>
    </source>
</evidence>
<protein>
    <submittedName>
        <fullName evidence="5">TARM1 protein</fullName>
    </submittedName>
</protein>
<organism evidence="5 6">
    <name type="scientific">Alectura lathami</name>
    <name type="common">Australian brush turkey</name>
    <dbReference type="NCBI Taxonomy" id="81907"/>
    <lineage>
        <taxon>Eukaryota</taxon>
        <taxon>Metazoa</taxon>
        <taxon>Chordata</taxon>
        <taxon>Craniata</taxon>
        <taxon>Vertebrata</taxon>
        <taxon>Euteleostomi</taxon>
        <taxon>Archelosauria</taxon>
        <taxon>Archosauria</taxon>
        <taxon>Dinosauria</taxon>
        <taxon>Saurischia</taxon>
        <taxon>Theropoda</taxon>
        <taxon>Coelurosauria</taxon>
        <taxon>Aves</taxon>
        <taxon>Neognathae</taxon>
        <taxon>Galloanserae</taxon>
        <taxon>Galliformes</taxon>
        <taxon>Megapodiidae</taxon>
        <taxon>Alectura</taxon>
    </lineage>
</organism>
<dbReference type="OrthoDB" id="9116688at2759"/>
<dbReference type="InterPro" id="IPR036179">
    <property type="entry name" value="Ig-like_dom_sf"/>
</dbReference>
<dbReference type="GO" id="GO:0002764">
    <property type="term" value="P:immune response-regulating signaling pathway"/>
    <property type="evidence" value="ECO:0007669"/>
    <property type="project" value="TreeGrafter"/>
</dbReference>
<dbReference type="AlphaFoldDB" id="A0A7L0WY15"/>
<gene>
    <name evidence="5" type="primary">Tarm1</name>
    <name evidence="5" type="ORF">ALELAT_R10596</name>
</gene>
<evidence type="ECO:0000259" key="4">
    <source>
        <dbReference type="SMART" id="SM00409"/>
    </source>
</evidence>
<keyword evidence="6" id="KW-1185">Reference proteome</keyword>
<evidence type="ECO:0000313" key="6">
    <source>
        <dbReference type="Proteomes" id="UP000562322"/>
    </source>
</evidence>
<dbReference type="EMBL" id="VXAV01025914">
    <property type="protein sequence ID" value="NXL96100.1"/>
    <property type="molecule type" value="Genomic_DNA"/>
</dbReference>
<comment type="caution">
    <text evidence="5">The sequence shown here is derived from an EMBL/GenBank/DDBJ whole genome shotgun (WGS) entry which is preliminary data.</text>
</comment>
<feature type="non-terminal residue" evidence="5">
    <location>
        <position position="1"/>
    </location>
</feature>
<dbReference type="SUPFAM" id="SSF48726">
    <property type="entry name" value="Immunoglobulin"/>
    <property type="match status" value="1"/>
</dbReference>
<dbReference type="InterPro" id="IPR003599">
    <property type="entry name" value="Ig_sub"/>
</dbReference>
<dbReference type="FunFam" id="2.60.40.10:FF:000049">
    <property type="entry name" value="Leukocyte immunoglobulin-like receptor subfamily B member 1"/>
    <property type="match status" value="1"/>
</dbReference>
<keyword evidence="3" id="KW-0393">Immunoglobulin domain</keyword>
<keyword evidence="1" id="KW-0732">Signal</keyword>